<dbReference type="AlphaFoldDB" id="A0A0A0I3X8"/>
<protein>
    <submittedName>
        <fullName evidence="1">Coat protein F</fullName>
    </submittedName>
</protein>
<proteinExistence type="predicted"/>
<reference evidence="1 2" key="1">
    <citation type="submission" date="2014-01" db="EMBL/GenBank/DDBJ databases">
        <title>Plasmidome dynamics in the species complex Clostridium novyi sensu lato converts strains of independent lineages into distinctly different pathogens.</title>
        <authorList>
            <person name="Skarin H."/>
            <person name="Segerman B."/>
        </authorList>
    </citation>
    <scope>NUCLEOTIDE SEQUENCE [LARGE SCALE GENOMIC DNA]</scope>
    <source>
        <strain evidence="1 2">4552</strain>
    </source>
</reference>
<dbReference type="Proteomes" id="UP000030012">
    <property type="component" value="Unassembled WGS sequence"/>
</dbReference>
<dbReference type="InterPro" id="IPR012851">
    <property type="entry name" value="Spore_coat_CotF-like"/>
</dbReference>
<dbReference type="OrthoDB" id="1683800at2"/>
<keyword evidence="1" id="KW-0946">Virion</keyword>
<dbReference type="RefSeq" id="WP_039255774.1">
    <property type="nucleotide sequence ID" value="NZ_JENJ01000042.1"/>
</dbReference>
<evidence type="ECO:0000313" key="1">
    <source>
        <dbReference type="EMBL" id="KGM95313.1"/>
    </source>
</evidence>
<dbReference type="Pfam" id="PF07875">
    <property type="entry name" value="Coat_F"/>
    <property type="match status" value="1"/>
</dbReference>
<sequence>MQEKDMMNDVLSMVNSSVGKYGDIITQCSNMQLRQTLQQKRNGDEQYQLQLYKLANQKGFYKPAAEATPQEVQEVKSQLTQC</sequence>
<organism evidence="1 2">
    <name type="scientific">Clostridium novyi A str. 4552</name>
    <dbReference type="NCBI Taxonomy" id="1444289"/>
    <lineage>
        <taxon>Bacteria</taxon>
        <taxon>Bacillati</taxon>
        <taxon>Bacillota</taxon>
        <taxon>Clostridia</taxon>
        <taxon>Eubacteriales</taxon>
        <taxon>Clostridiaceae</taxon>
        <taxon>Clostridium</taxon>
    </lineage>
</organism>
<accession>A0A0A0I3X8</accession>
<gene>
    <name evidence="1" type="ORF">Z968_09305</name>
</gene>
<dbReference type="EMBL" id="JENJ01000042">
    <property type="protein sequence ID" value="KGM95313.1"/>
    <property type="molecule type" value="Genomic_DNA"/>
</dbReference>
<evidence type="ECO:0000313" key="2">
    <source>
        <dbReference type="Proteomes" id="UP000030012"/>
    </source>
</evidence>
<name>A0A0A0I3X8_CLONO</name>
<comment type="caution">
    <text evidence="1">The sequence shown here is derived from an EMBL/GenBank/DDBJ whole genome shotgun (WGS) entry which is preliminary data.</text>
</comment>
<keyword evidence="1" id="KW-0167">Capsid protein</keyword>